<dbReference type="OrthoDB" id="10251048at2759"/>
<gene>
    <name evidence="1" type="ORF">AX774_g4437</name>
</gene>
<dbReference type="Gene3D" id="3.40.50.1000">
    <property type="entry name" value="HAD superfamily/HAD-like"/>
    <property type="match status" value="1"/>
</dbReference>
<proteinExistence type="predicted"/>
<protein>
    <submittedName>
        <fullName evidence="1">Putative CDP-alcohol phosphatidyltransferase class-I family protein</fullName>
    </submittedName>
</protein>
<organism evidence="1 2">
    <name type="scientific">Zancudomyces culisetae</name>
    <name type="common">Gut fungus</name>
    <name type="synonym">Smittium culisetae</name>
    <dbReference type="NCBI Taxonomy" id="1213189"/>
    <lineage>
        <taxon>Eukaryota</taxon>
        <taxon>Fungi</taxon>
        <taxon>Fungi incertae sedis</taxon>
        <taxon>Zoopagomycota</taxon>
        <taxon>Kickxellomycotina</taxon>
        <taxon>Harpellomycetes</taxon>
        <taxon>Harpellales</taxon>
        <taxon>Legeriomycetaceae</taxon>
        <taxon>Zancudomyces</taxon>
    </lineage>
</organism>
<keyword evidence="2" id="KW-1185">Reference proteome</keyword>
<reference evidence="2" key="1">
    <citation type="submission" date="2017-01" db="EMBL/GenBank/DDBJ databases">
        <authorList>
            <person name="Wang Y."/>
            <person name="White M."/>
            <person name="Kvist S."/>
            <person name="Moncalvo J.-M."/>
        </authorList>
    </citation>
    <scope>NUCLEOTIDE SEQUENCE [LARGE SCALE GENOMIC DNA]</scope>
    <source>
        <strain evidence="2">COL-18-3</strain>
    </source>
</reference>
<accession>A0A1R1PMC4</accession>
<dbReference type="AlphaFoldDB" id="A0A1R1PMC4"/>
<dbReference type="SUPFAM" id="SSF56784">
    <property type="entry name" value="HAD-like"/>
    <property type="match status" value="1"/>
</dbReference>
<keyword evidence="1" id="KW-0808">Transferase</keyword>
<dbReference type="InterPro" id="IPR036412">
    <property type="entry name" value="HAD-like_sf"/>
</dbReference>
<dbReference type="EMBL" id="LSSK01000741">
    <property type="protein sequence ID" value="OMH82097.1"/>
    <property type="molecule type" value="Genomic_DNA"/>
</dbReference>
<dbReference type="InterPro" id="IPR023214">
    <property type="entry name" value="HAD_sf"/>
</dbReference>
<sequence length="99" mass="10875">MNPKSLASQNITIENHSLSTRIYYTLNASSLAQSVNLYSAIGDNPLSDIVGANRQGWGSVLVRTGVYNEKTHALHPELHQVPSHIADDVYEAVKWIAES</sequence>
<name>A0A1R1PMC4_ZANCU</name>
<dbReference type="Proteomes" id="UP000188320">
    <property type="component" value="Unassembled WGS sequence"/>
</dbReference>
<evidence type="ECO:0000313" key="1">
    <source>
        <dbReference type="EMBL" id="OMH82097.1"/>
    </source>
</evidence>
<comment type="caution">
    <text evidence="1">The sequence shown here is derived from an EMBL/GenBank/DDBJ whole genome shotgun (WGS) entry which is preliminary data.</text>
</comment>
<dbReference type="GO" id="GO:0016740">
    <property type="term" value="F:transferase activity"/>
    <property type="evidence" value="ECO:0007669"/>
    <property type="project" value="UniProtKB-KW"/>
</dbReference>
<evidence type="ECO:0000313" key="2">
    <source>
        <dbReference type="Proteomes" id="UP000188320"/>
    </source>
</evidence>
<dbReference type="Pfam" id="PF13242">
    <property type="entry name" value="Hydrolase_like"/>
    <property type="match status" value="1"/>
</dbReference>